<feature type="domain" description="General stress protein FMN-binding split barrel" evidence="1">
    <location>
        <begin position="11"/>
        <end position="155"/>
    </location>
</feature>
<proteinExistence type="predicted"/>
<evidence type="ECO:0000313" key="2">
    <source>
        <dbReference type="EMBL" id="OLP07775.1"/>
    </source>
</evidence>
<gene>
    <name evidence="2" type="ORF">BLL52_0871</name>
</gene>
<comment type="caution">
    <text evidence="2">The sequence shown here is derived from an EMBL/GenBank/DDBJ whole genome shotgun (WGS) entry which is preliminary data.</text>
</comment>
<organism evidence="2 3">
    <name type="scientific">Rhodoferax antarcticus ANT.BR</name>
    <dbReference type="NCBI Taxonomy" id="1111071"/>
    <lineage>
        <taxon>Bacteria</taxon>
        <taxon>Pseudomonadati</taxon>
        <taxon>Pseudomonadota</taxon>
        <taxon>Betaproteobacteria</taxon>
        <taxon>Burkholderiales</taxon>
        <taxon>Comamonadaceae</taxon>
        <taxon>Rhodoferax</taxon>
    </lineage>
</organism>
<name>A0A1Q8YIF8_9BURK</name>
<dbReference type="InterPro" id="IPR052917">
    <property type="entry name" value="Stress-Dev_Protein"/>
</dbReference>
<dbReference type="EMBL" id="MSYM01000007">
    <property type="protein sequence ID" value="OLP07775.1"/>
    <property type="molecule type" value="Genomic_DNA"/>
</dbReference>
<evidence type="ECO:0000259" key="1">
    <source>
        <dbReference type="Pfam" id="PF16242"/>
    </source>
</evidence>
<evidence type="ECO:0000313" key="3">
    <source>
        <dbReference type="Proteomes" id="UP000185911"/>
    </source>
</evidence>
<dbReference type="PANTHER" id="PTHR34818:SF1">
    <property type="entry name" value="PROTEIN BLI-3"/>
    <property type="match status" value="1"/>
</dbReference>
<dbReference type="AlphaFoldDB" id="A0A1Q8YIF8"/>
<dbReference type="Proteomes" id="UP000185911">
    <property type="component" value="Unassembled WGS sequence"/>
</dbReference>
<reference evidence="2 3" key="1">
    <citation type="submission" date="2017-01" db="EMBL/GenBank/DDBJ databases">
        <title>Genome sequence of Rhodoferax antarcticus ANT.BR, a psychrophilic purple nonsulfur bacterium from an Antarctic microbial mat.</title>
        <authorList>
            <person name="Baker J."/>
            <person name="Riester C."/>
            <person name="Skinner B."/>
            <person name="Newell A."/>
            <person name="Swingley W."/>
            <person name="Madigan M."/>
            <person name="Jung D."/>
            <person name="Asao M."/>
            <person name="Chen M."/>
            <person name="Loughlin P."/>
            <person name="Pan H."/>
            <person name="Lin S."/>
            <person name="Li N."/>
            <person name="Shaw J."/>
            <person name="Prado M."/>
            <person name="Sherman C."/>
            <person name="Li X."/>
            <person name="Tang J."/>
            <person name="Blankenship R."/>
            <person name="Zhao T."/>
            <person name="Touchman J."/>
            <person name="Sattley M."/>
        </authorList>
    </citation>
    <scope>NUCLEOTIDE SEQUENCE [LARGE SCALE GENOMIC DNA]</scope>
    <source>
        <strain evidence="2 3">ANT.BR</strain>
    </source>
</reference>
<dbReference type="PANTHER" id="PTHR34818">
    <property type="entry name" value="PROTEIN BLI-3"/>
    <property type="match status" value="1"/>
</dbReference>
<dbReference type="RefSeq" id="WP_075585419.1">
    <property type="nucleotide sequence ID" value="NZ_MSYM01000007.1"/>
</dbReference>
<accession>A0A1Q8YIF8</accession>
<dbReference type="InterPro" id="IPR012349">
    <property type="entry name" value="Split_barrel_FMN-bd"/>
</dbReference>
<dbReference type="SUPFAM" id="SSF50475">
    <property type="entry name" value="FMN-binding split barrel"/>
    <property type="match status" value="1"/>
</dbReference>
<dbReference type="Gene3D" id="2.30.110.10">
    <property type="entry name" value="Electron Transport, Fmn-binding Protein, Chain A"/>
    <property type="match status" value="1"/>
</dbReference>
<keyword evidence="3" id="KW-1185">Reference proteome</keyword>
<dbReference type="InterPro" id="IPR038725">
    <property type="entry name" value="YdaG_split_barrel_FMN-bd"/>
</dbReference>
<dbReference type="STRING" id="81479.RA876_18270"/>
<sequence length="173" mass="18955">MKVEEQNSPELRSLAERIEGSRTAMMTVCDAHGQLSSQPMTVIEMDGKGCLWMLISKSGHTARMAPEGKAMDTVNLAFSDDSRSTFTSVTARATLSDDRQRKEDLWSIMARPWFSQGVEDPDLAVLRLEPVKAEIWDGPDSSVLRMIAAAASVVARMPLGLGEHGTHALEPKL</sequence>
<dbReference type="Pfam" id="PF16242">
    <property type="entry name" value="Pyrid_ox_like"/>
    <property type="match status" value="1"/>
</dbReference>
<protein>
    <recommendedName>
        <fullName evidence="1">General stress protein FMN-binding split barrel domain-containing protein</fullName>
    </recommendedName>
</protein>